<proteinExistence type="predicted"/>
<gene>
    <name evidence="1" type="ORF">Voc01_070710</name>
</gene>
<comment type="caution">
    <text evidence="1">The sequence shown here is derived from an EMBL/GenBank/DDBJ whole genome shotgun (WGS) entry which is preliminary data.</text>
</comment>
<dbReference type="AlphaFoldDB" id="A0A8J3ZXH6"/>
<evidence type="ECO:0000313" key="1">
    <source>
        <dbReference type="EMBL" id="GIJ72154.1"/>
    </source>
</evidence>
<sequence length="290" mass="31869">MTEAGWDDLKAMRWLVAVRARILGYRYEEVSPDVLAIIEPDGQRHTVSLAPLSRAATALPRSEWTAAVDEFLTRTLAVDGDDAEDLDAILPLLRTKLVPEEAAEQGSAVYGEFGQDLVEGLVVDRALTMEWVTTERAERWSATEGRLLRRGRENVRAGGRLDVATEEVGGVRVTLLTGDDYASTHLFWLDEYGLVGEHGALVSVPSRTSVLVAPIVAGTNGFAYLGAMAQLTMVAYGEARHPVMPRIYHWEPRMMDVMGQVLGAALLQRSGDRMHVIVNPAFQESQEALV</sequence>
<dbReference type="Proteomes" id="UP000635606">
    <property type="component" value="Unassembled WGS sequence"/>
</dbReference>
<reference evidence="1" key="1">
    <citation type="submission" date="2021-01" db="EMBL/GenBank/DDBJ databases">
        <title>Whole genome shotgun sequence of Virgisporangium ochraceum NBRC 16418.</title>
        <authorList>
            <person name="Komaki H."/>
            <person name="Tamura T."/>
        </authorList>
    </citation>
    <scope>NUCLEOTIDE SEQUENCE</scope>
    <source>
        <strain evidence="1">NBRC 16418</strain>
    </source>
</reference>
<accession>A0A8J3ZXH6</accession>
<evidence type="ECO:0000313" key="2">
    <source>
        <dbReference type="Proteomes" id="UP000635606"/>
    </source>
</evidence>
<protein>
    <submittedName>
        <fullName evidence="1">Uncharacterized protein</fullName>
    </submittedName>
</protein>
<organism evidence="1 2">
    <name type="scientific">Virgisporangium ochraceum</name>
    <dbReference type="NCBI Taxonomy" id="65505"/>
    <lineage>
        <taxon>Bacteria</taxon>
        <taxon>Bacillati</taxon>
        <taxon>Actinomycetota</taxon>
        <taxon>Actinomycetes</taxon>
        <taxon>Micromonosporales</taxon>
        <taxon>Micromonosporaceae</taxon>
        <taxon>Virgisporangium</taxon>
    </lineage>
</organism>
<keyword evidence="2" id="KW-1185">Reference proteome</keyword>
<dbReference type="EMBL" id="BOPH01000097">
    <property type="protein sequence ID" value="GIJ72154.1"/>
    <property type="molecule type" value="Genomic_DNA"/>
</dbReference>
<dbReference type="RefSeq" id="WP_203932009.1">
    <property type="nucleotide sequence ID" value="NZ_BOPH01000097.1"/>
</dbReference>
<name>A0A8J3ZXH6_9ACTN</name>